<dbReference type="KEGG" id="bot:CIT37_30835"/>
<proteinExistence type="predicted"/>
<reference evidence="1 2" key="1">
    <citation type="journal article" date="2014" name="Int. J. Syst. Evol. Microbiol.">
        <title>Bradyrhizobium ottawaense sp. nov., a symbiotic nitrogen fixing bacterium from root nodules of soybeans in Canada.</title>
        <authorList>
            <person name="Yu X."/>
            <person name="Cloutier S."/>
            <person name="Tambong J.T."/>
            <person name="Bromfield E.S."/>
        </authorList>
    </citation>
    <scope>NUCLEOTIDE SEQUENCE [LARGE SCALE GENOMIC DNA]</scope>
    <source>
        <strain evidence="1 2">OO99</strain>
    </source>
</reference>
<reference evidence="1 2" key="2">
    <citation type="journal article" date="2017" name="Syst. Appl. Microbiol.">
        <title>Soybeans inoculated with root zone soils of Canadian native legumes harbour diverse and novel Bradyrhizobium spp. that possess agricultural potential.</title>
        <authorList>
            <person name="Bromfield E.S.P."/>
            <person name="Cloutier S."/>
            <person name="Tambong J.T."/>
            <person name="Tran Thi T.V."/>
        </authorList>
    </citation>
    <scope>NUCLEOTIDE SEQUENCE [LARGE SCALE GENOMIC DNA]</scope>
    <source>
        <strain evidence="1 2">OO99</strain>
    </source>
</reference>
<evidence type="ECO:0000313" key="2">
    <source>
        <dbReference type="Proteomes" id="UP000215703"/>
    </source>
</evidence>
<evidence type="ECO:0000313" key="1">
    <source>
        <dbReference type="EMBL" id="AWL96041.1"/>
    </source>
</evidence>
<accession>A0A2U8PE52</accession>
<gene>
    <name evidence="1" type="ORF">CIT37_30835</name>
</gene>
<sequence length="88" mass="9999">MKNIPAEFKDIPATVARYLDAWAQSSRRHADGRAVKIMFGKMREMGLQGVVVYRHCGHHVALSADRWPDDVRLSDIEPRFVYAGCGNR</sequence>
<dbReference type="Proteomes" id="UP000215703">
    <property type="component" value="Chromosome"/>
</dbReference>
<protein>
    <submittedName>
        <fullName evidence="1">Uncharacterized protein</fullName>
    </submittedName>
</protein>
<organism evidence="1 2">
    <name type="scientific">Bradyrhizobium ottawaense</name>
    <dbReference type="NCBI Taxonomy" id="931866"/>
    <lineage>
        <taxon>Bacteria</taxon>
        <taxon>Pseudomonadati</taxon>
        <taxon>Pseudomonadota</taxon>
        <taxon>Alphaproteobacteria</taxon>
        <taxon>Hyphomicrobiales</taxon>
        <taxon>Nitrobacteraceae</taxon>
        <taxon>Bradyrhizobium</taxon>
    </lineage>
</organism>
<name>A0A2U8PE52_9BRAD</name>
<dbReference type="AlphaFoldDB" id="A0A2U8PE52"/>
<dbReference type="EMBL" id="CP029425">
    <property type="protein sequence ID" value="AWL96041.1"/>
    <property type="molecule type" value="Genomic_DNA"/>
</dbReference>